<evidence type="ECO:0000313" key="2">
    <source>
        <dbReference type="Proteomes" id="UP000474630"/>
    </source>
</evidence>
<keyword evidence="1" id="KW-0808">Transferase</keyword>
<dbReference type="SUPFAM" id="SSF53756">
    <property type="entry name" value="UDP-Glycosyltransferase/glycogen phosphorylase"/>
    <property type="match status" value="1"/>
</dbReference>
<organism evidence="1 2">
    <name type="scientific">Draconibacterium halophilum</name>
    <dbReference type="NCBI Taxonomy" id="2706887"/>
    <lineage>
        <taxon>Bacteria</taxon>
        <taxon>Pseudomonadati</taxon>
        <taxon>Bacteroidota</taxon>
        <taxon>Bacteroidia</taxon>
        <taxon>Marinilabiliales</taxon>
        <taxon>Prolixibacteraceae</taxon>
        <taxon>Draconibacterium</taxon>
    </lineage>
</organism>
<dbReference type="Proteomes" id="UP000474630">
    <property type="component" value="Chromosome"/>
</dbReference>
<dbReference type="EMBL" id="CP048409">
    <property type="protein sequence ID" value="QIA07560.1"/>
    <property type="molecule type" value="Genomic_DNA"/>
</dbReference>
<dbReference type="Gene3D" id="3.40.50.2000">
    <property type="entry name" value="Glycogen Phosphorylase B"/>
    <property type="match status" value="2"/>
</dbReference>
<protein>
    <submittedName>
        <fullName evidence="1">Glycosyltransferase</fullName>
    </submittedName>
</protein>
<dbReference type="AlphaFoldDB" id="A0A6C0RB65"/>
<accession>A0A6C0RB65</accession>
<proteinExistence type="predicted"/>
<evidence type="ECO:0000313" key="1">
    <source>
        <dbReference type="EMBL" id="QIA07560.1"/>
    </source>
</evidence>
<dbReference type="CDD" id="cd03801">
    <property type="entry name" value="GT4_PimA-like"/>
    <property type="match status" value="1"/>
</dbReference>
<dbReference type="KEGG" id="drc:G0Q07_07400"/>
<dbReference type="Pfam" id="PF13692">
    <property type="entry name" value="Glyco_trans_1_4"/>
    <property type="match status" value="1"/>
</dbReference>
<dbReference type="PANTHER" id="PTHR12526">
    <property type="entry name" value="GLYCOSYLTRANSFERASE"/>
    <property type="match status" value="1"/>
</dbReference>
<sequence length="400" mass="45173">MNILQVTNKVPFPAKDGGAIACMNLTKGFSQLGNKVTVLAMNTIKHHVQLDEIPEEIKQLATFKLVDVPAKINVFEALVNLIFSRQPYNAVRFIDKKFSEALEDLLSKNQFDIVQLEGLYVCPYIPLIRKNSNATVVYRAHNVEFEIWKRTAKLAHGLKKLYLQNLSKRIKRFETRLLNTYDILVPITDRDGDILNRLGNVKDKQASQTGIDLSSLLTDATNLNFPSLFHIGSLEWAPNQEGVLWFVENCWPKIHEKYPDLRFYVAGRNAPKWFADKLDVDGVVFEGEVADAYQFMNSKAVMIVPLFSGSGMRIKIIEGMALGKSIVSTSIGAEGIDITDGENVLVANDSNGFVHAVFSLIEDRNLFERIGKNATLFIQQNFDNLAITKKLIEFYKQNIK</sequence>
<dbReference type="GO" id="GO:0016757">
    <property type="term" value="F:glycosyltransferase activity"/>
    <property type="evidence" value="ECO:0007669"/>
    <property type="project" value="UniProtKB-ARBA"/>
</dbReference>
<keyword evidence="2" id="KW-1185">Reference proteome</keyword>
<reference evidence="1 2" key="1">
    <citation type="submission" date="2020-02" db="EMBL/GenBank/DDBJ databases">
        <title>Genome sequencing for Draconibacterium sp. strain M1.</title>
        <authorList>
            <person name="Park S.-J."/>
        </authorList>
    </citation>
    <scope>NUCLEOTIDE SEQUENCE [LARGE SCALE GENOMIC DNA]</scope>
    <source>
        <strain evidence="1 2">M1</strain>
    </source>
</reference>
<name>A0A6C0RB65_9BACT</name>
<gene>
    <name evidence="1" type="ORF">G0Q07_07400</name>
</gene>
<dbReference type="RefSeq" id="WP_163345482.1">
    <property type="nucleotide sequence ID" value="NZ_CP048409.1"/>
</dbReference>